<comment type="caution">
    <text evidence="8">The sequence shown here is derived from an EMBL/GenBank/DDBJ whole genome shotgun (WGS) entry which is preliminary data.</text>
</comment>
<feature type="modified residue" description="4-aspartylphosphate" evidence="5">
    <location>
        <position position="66"/>
    </location>
</feature>
<keyword evidence="1 5" id="KW-0597">Phosphoprotein</keyword>
<dbReference type="PRINTS" id="PR00038">
    <property type="entry name" value="HTHLUXR"/>
</dbReference>
<dbReference type="PANTHER" id="PTHR43214:SF43">
    <property type="entry name" value="TWO-COMPONENT RESPONSE REGULATOR"/>
    <property type="match status" value="1"/>
</dbReference>
<evidence type="ECO:0000259" key="6">
    <source>
        <dbReference type="PROSITE" id="PS50043"/>
    </source>
</evidence>
<dbReference type="InterPro" id="IPR016032">
    <property type="entry name" value="Sig_transdc_resp-reg_C-effctor"/>
</dbReference>
<evidence type="ECO:0000256" key="5">
    <source>
        <dbReference type="PROSITE-ProRule" id="PRU00169"/>
    </source>
</evidence>
<gene>
    <name evidence="8" type="ORF">DLM86_20600</name>
</gene>
<dbReference type="PANTHER" id="PTHR43214">
    <property type="entry name" value="TWO-COMPONENT RESPONSE REGULATOR"/>
    <property type="match status" value="1"/>
</dbReference>
<protein>
    <submittedName>
        <fullName evidence="8">DNA-binding response regulator</fullName>
    </submittedName>
</protein>
<evidence type="ECO:0000256" key="4">
    <source>
        <dbReference type="ARBA" id="ARBA00023163"/>
    </source>
</evidence>
<dbReference type="OrthoDB" id="9780153at2"/>
<feature type="domain" description="HTH luxR-type" evidence="6">
    <location>
        <begin position="165"/>
        <end position="230"/>
    </location>
</feature>
<dbReference type="GO" id="GO:0000160">
    <property type="term" value="P:phosphorelay signal transduction system"/>
    <property type="evidence" value="ECO:0007669"/>
    <property type="project" value="InterPro"/>
</dbReference>
<keyword evidence="4" id="KW-0804">Transcription</keyword>
<dbReference type="SUPFAM" id="SSF52172">
    <property type="entry name" value="CheY-like"/>
    <property type="match status" value="1"/>
</dbReference>
<feature type="domain" description="Response regulatory" evidence="7">
    <location>
        <begin position="15"/>
        <end position="131"/>
    </location>
</feature>
<dbReference type="AlphaFoldDB" id="A0A2V5K049"/>
<dbReference type="CDD" id="cd17535">
    <property type="entry name" value="REC_NarL-like"/>
    <property type="match status" value="1"/>
</dbReference>
<reference evidence="8 9" key="1">
    <citation type="submission" date="2018-05" db="EMBL/GenBank/DDBJ databases">
        <title>Paenibacillus flagellatus sp. nov., isolated from selenium mineral soil.</title>
        <authorList>
            <person name="Dai X."/>
        </authorList>
    </citation>
    <scope>NUCLEOTIDE SEQUENCE [LARGE SCALE GENOMIC DNA]</scope>
    <source>
        <strain evidence="8 9">DXL2</strain>
    </source>
</reference>
<keyword evidence="2" id="KW-0805">Transcription regulation</keyword>
<dbReference type="InterPro" id="IPR001789">
    <property type="entry name" value="Sig_transdc_resp-reg_receiver"/>
</dbReference>
<dbReference type="SMART" id="SM00448">
    <property type="entry name" value="REC"/>
    <property type="match status" value="1"/>
</dbReference>
<dbReference type="Pfam" id="PF00196">
    <property type="entry name" value="GerE"/>
    <property type="match status" value="1"/>
</dbReference>
<name>A0A2V5K049_9BACL</name>
<evidence type="ECO:0000256" key="2">
    <source>
        <dbReference type="ARBA" id="ARBA00023015"/>
    </source>
</evidence>
<evidence type="ECO:0000256" key="3">
    <source>
        <dbReference type="ARBA" id="ARBA00023125"/>
    </source>
</evidence>
<dbReference type="Pfam" id="PF00072">
    <property type="entry name" value="Response_reg"/>
    <property type="match status" value="1"/>
</dbReference>
<evidence type="ECO:0000256" key="1">
    <source>
        <dbReference type="ARBA" id="ARBA00022553"/>
    </source>
</evidence>
<dbReference type="SUPFAM" id="SSF46894">
    <property type="entry name" value="C-terminal effector domain of the bipartite response regulators"/>
    <property type="match status" value="1"/>
</dbReference>
<dbReference type="Proteomes" id="UP000247476">
    <property type="component" value="Unassembled WGS sequence"/>
</dbReference>
<sequence length="234" mass="25481">MPRIDRYWGRCALIRIMIADDQTLMRDGLLTILGLQDDMHVVGLAKDGEEAFRMAQALAPQLVLMDIRMPVMNGIECTKRIKAELPDTVILILTTFDDDDYIIDALAGGAAGFLLKDIPGEKLAQAIRDAVKGEFLLPSRIAAKLASRLSGANAAAQALKGVARVRTEGVKLSDKESAVARLMLENRTNREIAGTLYMSEGTVKNYVSSIYGKIGTNDRTLAVMTLKDLLGVES</sequence>
<dbReference type="GO" id="GO:0003677">
    <property type="term" value="F:DNA binding"/>
    <property type="evidence" value="ECO:0007669"/>
    <property type="project" value="UniProtKB-KW"/>
</dbReference>
<dbReference type="PROSITE" id="PS50110">
    <property type="entry name" value="RESPONSE_REGULATORY"/>
    <property type="match status" value="1"/>
</dbReference>
<dbReference type="GO" id="GO:0006355">
    <property type="term" value="P:regulation of DNA-templated transcription"/>
    <property type="evidence" value="ECO:0007669"/>
    <property type="project" value="InterPro"/>
</dbReference>
<dbReference type="PROSITE" id="PS50043">
    <property type="entry name" value="HTH_LUXR_2"/>
    <property type="match status" value="1"/>
</dbReference>
<keyword evidence="3 8" id="KW-0238">DNA-binding</keyword>
<dbReference type="SMART" id="SM00421">
    <property type="entry name" value="HTH_LUXR"/>
    <property type="match status" value="1"/>
</dbReference>
<dbReference type="InterPro" id="IPR011006">
    <property type="entry name" value="CheY-like_superfamily"/>
</dbReference>
<dbReference type="InterPro" id="IPR058245">
    <property type="entry name" value="NreC/VraR/RcsB-like_REC"/>
</dbReference>
<proteinExistence type="predicted"/>
<evidence type="ECO:0000313" key="9">
    <source>
        <dbReference type="Proteomes" id="UP000247476"/>
    </source>
</evidence>
<evidence type="ECO:0000313" key="8">
    <source>
        <dbReference type="EMBL" id="PYI52575.1"/>
    </source>
</evidence>
<accession>A0A2V5K049</accession>
<keyword evidence="9" id="KW-1185">Reference proteome</keyword>
<evidence type="ECO:0000259" key="7">
    <source>
        <dbReference type="PROSITE" id="PS50110"/>
    </source>
</evidence>
<dbReference type="Gene3D" id="3.40.50.2300">
    <property type="match status" value="1"/>
</dbReference>
<dbReference type="InterPro" id="IPR039420">
    <property type="entry name" value="WalR-like"/>
</dbReference>
<organism evidence="8 9">
    <name type="scientific">Paenibacillus flagellatus</name>
    <dbReference type="NCBI Taxonomy" id="2211139"/>
    <lineage>
        <taxon>Bacteria</taxon>
        <taxon>Bacillati</taxon>
        <taxon>Bacillota</taxon>
        <taxon>Bacilli</taxon>
        <taxon>Bacillales</taxon>
        <taxon>Paenibacillaceae</taxon>
        <taxon>Paenibacillus</taxon>
    </lineage>
</organism>
<dbReference type="InterPro" id="IPR000792">
    <property type="entry name" value="Tscrpt_reg_LuxR_C"/>
</dbReference>
<dbReference type="EMBL" id="QJVJ01000009">
    <property type="protein sequence ID" value="PYI52575.1"/>
    <property type="molecule type" value="Genomic_DNA"/>
</dbReference>
<dbReference type="CDD" id="cd06170">
    <property type="entry name" value="LuxR_C_like"/>
    <property type="match status" value="1"/>
</dbReference>